<dbReference type="KEGG" id="pfj:MYCFIDRAFT_179160"/>
<keyword evidence="3" id="KW-1185">Reference proteome</keyword>
<reference evidence="2 3" key="1">
    <citation type="journal article" date="2012" name="PLoS Pathog.">
        <title>Diverse lifestyles and strategies of plant pathogenesis encoded in the genomes of eighteen Dothideomycetes fungi.</title>
        <authorList>
            <person name="Ohm R.A."/>
            <person name="Feau N."/>
            <person name="Henrissat B."/>
            <person name="Schoch C.L."/>
            <person name="Horwitz B.A."/>
            <person name="Barry K.W."/>
            <person name="Condon B.J."/>
            <person name="Copeland A.C."/>
            <person name="Dhillon B."/>
            <person name="Glaser F."/>
            <person name="Hesse C.N."/>
            <person name="Kosti I."/>
            <person name="LaButti K."/>
            <person name="Lindquist E.A."/>
            <person name="Lucas S."/>
            <person name="Salamov A.A."/>
            <person name="Bradshaw R.E."/>
            <person name="Ciuffetti L."/>
            <person name="Hamelin R.C."/>
            <person name="Kema G.H.J."/>
            <person name="Lawrence C."/>
            <person name="Scott J.A."/>
            <person name="Spatafora J.W."/>
            <person name="Turgeon B.G."/>
            <person name="de Wit P.J.G.M."/>
            <person name="Zhong S."/>
            <person name="Goodwin S.B."/>
            <person name="Grigoriev I.V."/>
        </authorList>
    </citation>
    <scope>NUCLEOTIDE SEQUENCE [LARGE SCALE GENOMIC DNA]</scope>
    <source>
        <strain evidence="2 3">CIRAD86</strain>
    </source>
</reference>
<evidence type="ECO:0000313" key="3">
    <source>
        <dbReference type="Proteomes" id="UP000016932"/>
    </source>
</evidence>
<feature type="transmembrane region" description="Helical" evidence="1">
    <location>
        <begin position="76"/>
        <end position="96"/>
    </location>
</feature>
<keyword evidence="1" id="KW-1133">Transmembrane helix</keyword>
<evidence type="ECO:0000256" key="1">
    <source>
        <dbReference type="SAM" id="Phobius"/>
    </source>
</evidence>
<dbReference type="EMBL" id="KB446564">
    <property type="protein sequence ID" value="EME77664.1"/>
    <property type="molecule type" value="Genomic_DNA"/>
</dbReference>
<dbReference type="AlphaFoldDB" id="M2ZEV9"/>
<dbReference type="Proteomes" id="UP000016932">
    <property type="component" value="Unassembled WGS sequence"/>
</dbReference>
<name>M2ZEV9_PSEFD</name>
<sequence length="113" mass="12499">MHSIAIGEFSVLSGGRTRFRVALDGFGRRLLLALHAGVSSVEKDALSNNNVYSMMVVCRQRENAEEQLAREMSWNAFLLLLGLVDMLCVCVILGYIRTSILNRAPATTRDLLA</sequence>
<keyword evidence="1" id="KW-0812">Transmembrane</keyword>
<proteinExistence type="predicted"/>
<organism evidence="2 3">
    <name type="scientific">Pseudocercospora fijiensis (strain CIRAD86)</name>
    <name type="common">Black leaf streak disease fungus</name>
    <name type="synonym">Mycosphaerella fijiensis</name>
    <dbReference type="NCBI Taxonomy" id="383855"/>
    <lineage>
        <taxon>Eukaryota</taxon>
        <taxon>Fungi</taxon>
        <taxon>Dikarya</taxon>
        <taxon>Ascomycota</taxon>
        <taxon>Pezizomycotina</taxon>
        <taxon>Dothideomycetes</taxon>
        <taxon>Dothideomycetidae</taxon>
        <taxon>Mycosphaerellales</taxon>
        <taxon>Mycosphaerellaceae</taxon>
        <taxon>Pseudocercospora</taxon>
    </lineage>
</organism>
<gene>
    <name evidence="2" type="ORF">MYCFIDRAFT_179160</name>
</gene>
<dbReference type="RefSeq" id="XP_007931458.1">
    <property type="nucleotide sequence ID" value="XM_007933267.1"/>
</dbReference>
<dbReference type="GeneID" id="19334065"/>
<evidence type="ECO:0000313" key="2">
    <source>
        <dbReference type="EMBL" id="EME77664.1"/>
    </source>
</evidence>
<keyword evidence="1" id="KW-0472">Membrane</keyword>
<dbReference type="HOGENOM" id="CLU_2134632_0_0_1"/>
<protein>
    <submittedName>
        <fullName evidence="2">Uncharacterized protein</fullName>
    </submittedName>
</protein>
<dbReference type="VEuPathDB" id="FungiDB:MYCFIDRAFT_179160"/>
<accession>M2ZEV9</accession>